<reference evidence="1 2" key="1">
    <citation type="submission" date="2014-04" db="EMBL/GenBank/DDBJ databases">
        <title>Evolutionary Origins and Diversification of the Mycorrhizal Mutualists.</title>
        <authorList>
            <consortium name="DOE Joint Genome Institute"/>
            <consortium name="Mycorrhizal Genomics Consortium"/>
            <person name="Kohler A."/>
            <person name="Kuo A."/>
            <person name="Nagy L.G."/>
            <person name="Floudas D."/>
            <person name="Copeland A."/>
            <person name="Barry K.W."/>
            <person name="Cichocki N."/>
            <person name="Veneault-Fourrey C."/>
            <person name="LaButti K."/>
            <person name="Lindquist E.A."/>
            <person name="Lipzen A."/>
            <person name="Lundell T."/>
            <person name="Morin E."/>
            <person name="Murat C."/>
            <person name="Riley R."/>
            <person name="Ohm R."/>
            <person name="Sun H."/>
            <person name="Tunlid A."/>
            <person name="Henrissat B."/>
            <person name="Grigoriev I.V."/>
            <person name="Hibbett D.S."/>
            <person name="Martin F."/>
        </authorList>
    </citation>
    <scope>NUCLEOTIDE SEQUENCE [LARGE SCALE GENOMIC DNA]</scope>
    <source>
        <strain evidence="1 2">Koide BX008</strain>
    </source>
</reference>
<evidence type="ECO:0000313" key="1">
    <source>
        <dbReference type="EMBL" id="KIL55614.1"/>
    </source>
</evidence>
<sequence>MLICDKKVVLNTFLHDLDFTWTSSGLHRNSTQSSYENLAGTGTYKDFAGTLQGVQGLCKDFAGSPQKHVGESFLKGVRVCHSAPKPA</sequence>
<proteinExistence type="predicted"/>
<dbReference type="EMBL" id="KN818493">
    <property type="protein sequence ID" value="KIL55614.1"/>
    <property type="molecule type" value="Genomic_DNA"/>
</dbReference>
<evidence type="ECO:0000313" key="2">
    <source>
        <dbReference type="Proteomes" id="UP000054549"/>
    </source>
</evidence>
<keyword evidence="2" id="KW-1185">Reference proteome</keyword>
<gene>
    <name evidence="1" type="ORF">M378DRAFT_17785</name>
</gene>
<organism evidence="1 2">
    <name type="scientific">Amanita muscaria (strain Koide BX008)</name>
    <dbReference type="NCBI Taxonomy" id="946122"/>
    <lineage>
        <taxon>Eukaryota</taxon>
        <taxon>Fungi</taxon>
        <taxon>Dikarya</taxon>
        <taxon>Basidiomycota</taxon>
        <taxon>Agaricomycotina</taxon>
        <taxon>Agaricomycetes</taxon>
        <taxon>Agaricomycetidae</taxon>
        <taxon>Agaricales</taxon>
        <taxon>Pluteineae</taxon>
        <taxon>Amanitaceae</taxon>
        <taxon>Amanita</taxon>
    </lineage>
</organism>
<dbReference type="HOGENOM" id="CLU_2482864_0_0_1"/>
<dbReference type="Proteomes" id="UP000054549">
    <property type="component" value="Unassembled WGS sequence"/>
</dbReference>
<accession>A0A0C2SNQ6</accession>
<dbReference type="AlphaFoldDB" id="A0A0C2SNQ6"/>
<name>A0A0C2SNQ6_AMAMK</name>
<protein>
    <submittedName>
        <fullName evidence="1">Uncharacterized protein</fullName>
    </submittedName>
</protein>
<dbReference type="InParanoid" id="A0A0C2SNQ6"/>